<evidence type="ECO:0000256" key="1">
    <source>
        <dbReference type="SAM" id="MobiDB-lite"/>
    </source>
</evidence>
<comment type="caution">
    <text evidence="3">The sequence shown here is derived from an EMBL/GenBank/DDBJ whole genome shotgun (WGS) entry which is preliminary data.</text>
</comment>
<proteinExistence type="predicted"/>
<dbReference type="PANTHER" id="PTHR33429">
    <property type="entry name" value="OS02G0708000 PROTEIN-RELATED"/>
    <property type="match status" value="1"/>
</dbReference>
<gene>
    <name evidence="3" type="ORF">KP509_27G054500</name>
</gene>
<evidence type="ECO:0000313" key="3">
    <source>
        <dbReference type="EMBL" id="KAH7295552.1"/>
    </source>
</evidence>
<keyword evidence="2" id="KW-0812">Transmembrane</keyword>
<reference evidence="3 4" key="1">
    <citation type="submission" date="2021-08" db="EMBL/GenBank/DDBJ databases">
        <title>WGS assembly of Ceratopteris richardii.</title>
        <authorList>
            <person name="Marchant D.B."/>
            <person name="Chen G."/>
            <person name="Jenkins J."/>
            <person name="Shu S."/>
            <person name="Leebens-Mack J."/>
            <person name="Grimwood J."/>
            <person name="Schmutz J."/>
            <person name="Soltis P."/>
            <person name="Soltis D."/>
            <person name="Chen Z.-H."/>
        </authorList>
    </citation>
    <scope>NUCLEOTIDE SEQUENCE [LARGE SCALE GENOMIC DNA]</scope>
    <source>
        <strain evidence="3">Whitten #5841</strain>
        <tissue evidence="3">Leaf</tissue>
    </source>
</reference>
<dbReference type="PANTHER" id="PTHR33429:SF19">
    <property type="entry name" value="FISSION REGULATOR-LIKE PROTEIN"/>
    <property type="match status" value="1"/>
</dbReference>
<keyword evidence="2" id="KW-0472">Membrane</keyword>
<feature type="transmembrane region" description="Helical" evidence="2">
    <location>
        <begin position="26"/>
        <end position="47"/>
    </location>
</feature>
<feature type="compositionally biased region" description="Basic and acidic residues" evidence="1">
    <location>
        <begin position="100"/>
        <end position="122"/>
    </location>
</feature>
<keyword evidence="2" id="KW-1133">Transmembrane helix</keyword>
<feature type="region of interest" description="Disordered" evidence="1">
    <location>
        <begin position="81"/>
        <end position="122"/>
    </location>
</feature>
<organism evidence="3 4">
    <name type="scientific">Ceratopteris richardii</name>
    <name type="common">Triangle waterfern</name>
    <dbReference type="NCBI Taxonomy" id="49495"/>
    <lineage>
        <taxon>Eukaryota</taxon>
        <taxon>Viridiplantae</taxon>
        <taxon>Streptophyta</taxon>
        <taxon>Embryophyta</taxon>
        <taxon>Tracheophyta</taxon>
        <taxon>Polypodiopsida</taxon>
        <taxon>Polypodiidae</taxon>
        <taxon>Polypodiales</taxon>
        <taxon>Pteridineae</taxon>
        <taxon>Pteridaceae</taxon>
        <taxon>Parkerioideae</taxon>
        <taxon>Ceratopteris</taxon>
    </lineage>
</organism>
<dbReference type="OrthoDB" id="1928111at2759"/>
<evidence type="ECO:0000256" key="2">
    <source>
        <dbReference type="SAM" id="Phobius"/>
    </source>
</evidence>
<dbReference type="EMBL" id="CM035432">
    <property type="protein sequence ID" value="KAH7295552.1"/>
    <property type="molecule type" value="Genomic_DNA"/>
</dbReference>
<evidence type="ECO:0000313" key="4">
    <source>
        <dbReference type="Proteomes" id="UP000825935"/>
    </source>
</evidence>
<accession>A0A8T2RGD9</accession>
<keyword evidence="4" id="KW-1185">Reference proteome</keyword>
<dbReference type="AlphaFoldDB" id="A0A8T2RGD9"/>
<protein>
    <submittedName>
        <fullName evidence="3">Uncharacterized protein</fullName>
    </submittedName>
</protein>
<name>A0A8T2RGD9_CERRI</name>
<feature type="compositionally biased region" description="Pro residues" evidence="1">
    <location>
        <begin position="81"/>
        <end position="93"/>
    </location>
</feature>
<sequence length="122" mass="12895">MGREVSLHIVETVRDSSSQGGPSGSIGMLFVVLIIIIILGLMAGVLARICGGRHFAGLGEYDFEGWVEHKCASCLDGSMPPALPAALPPPPSQEGPKLLEQSKPDQEKKGDSAEEKQETVPT</sequence>
<dbReference type="OMA" id="CIESSCR"/>
<dbReference type="Proteomes" id="UP000825935">
    <property type="component" value="Chromosome 27"/>
</dbReference>